<proteinExistence type="predicted"/>
<dbReference type="OrthoDB" id="2702128at2759"/>
<dbReference type="EMBL" id="JAGFBS010000034">
    <property type="protein sequence ID" value="KAG6371442.1"/>
    <property type="molecule type" value="Genomic_DNA"/>
</dbReference>
<dbReference type="EMBL" id="JAGFBS010000032">
    <property type="protein sequence ID" value="KAG6371786.1"/>
    <property type="molecule type" value="Genomic_DNA"/>
</dbReference>
<comment type="caution">
    <text evidence="2">The sequence shown here is derived from an EMBL/GenBank/DDBJ whole genome shotgun (WGS) entry which is preliminary data.</text>
</comment>
<accession>A0A8I2YGS6</accession>
<keyword evidence="4" id="KW-1185">Reference proteome</keyword>
<evidence type="ECO:0000313" key="4">
    <source>
        <dbReference type="Proteomes" id="UP000683000"/>
    </source>
</evidence>
<dbReference type="AlphaFoldDB" id="A0A8I2YGS6"/>
<evidence type="ECO:0000256" key="1">
    <source>
        <dbReference type="SAM" id="MobiDB-lite"/>
    </source>
</evidence>
<organism evidence="2 4">
    <name type="scientific">Boletus reticuloceps</name>
    <dbReference type="NCBI Taxonomy" id="495285"/>
    <lineage>
        <taxon>Eukaryota</taxon>
        <taxon>Fungi</taxon>
        <taxon>Dikarya</taxon>
        <taxon>Basidiomycota</taxon>
        <taxon>Agaricomycotina</taxon>
        <taxon>Agaricomycetes</taxon>
        <taxon>Agaricomycetidae</taxon>
        <taxon>Boletales</taxon>
        <taxon>Boletineae</taxon>
        <taxon>Boletaceae</taxon>
        <taxon>Boletoideae</taxon>
        <taxon>Boletus</taxon>
    </lineage>
</organism>
<protein>
    <submittedName>
        <fullName evidence="2">Uncharacterized protein</fullName>
    </submittedName>
</protein>
<name>A0A8I2YGS6_9AGAM</name>
<feature type="compositionally biased region" description="Polar residues" evidence="1">
    <location>
        <begin position="1"/>
        <end position="10"/>
    </location>
</feature>
<evidence type="ECO:0000313" key="3">
    <source>
        <dbReference type="EMBL" id="KAG6371786.1"/>
    </source>
</evidence>
<dbReference type="Proteomes" id="UP000683000">
    <property type="component" value="Unassembled WGS sequence"/>
</dbReference>
<feature type="region of interest" description="Disordered" evidence="1">
    <location>
        <begin position="1"/>
        <end position="30"/>
    </location>
</feature>
<sequence length="233" mass="26178">MNRPEISNAQTTTSSSQAFPKAPIRSGNPVTLTRQAQPRLDYTLYPKVSEPSTILTRVASLRAEVSTANSLSKIHKEADLFSFLQEAAGMCILHVLIGEKASHKLFCCPMYSTFSSSYLPFRSKIRFSKTGICYRCAVPTSDRFEHPNRSKTDDVACKFDDILKPLAFAIFSIPCLRDVVLPEAGVHPREFPSFEDYACWLGVIRPGPQSLFNLWEVCHAYIHLTNNKRFALP</sequence>
<evidence type="ECO:0000313" key="2">
    <source>
        <dbReference type="EMBL" id="KAG6371442.1"/>
    </source>
</evidence>
<reference evidence="2" key="1">
    <citation type="submission" date="2021-03" db="EMBL/GenBank/DDBJ databases">
        <title>Evolutionary innovations through gain and loss of genes in the ectomycorrhizal Boletales.</title>
        <authorList>
            <person name="Wu G."/>
            <person name="Miyauchi S."/>
            <person name="Morin E."/>
            <person name="Yang Z.-L."/>
            <person name="Xu J."/>
            <person name="Martin F.M."/>
        </authorList>
    </citation>
    <scope>NUCLEOTIDE SEQUENCE</scope>
    <source>
        <strain evidence="2">BR01</strain>
    </source>
</reference>
<gene>
    <name evidence="3" type="ORF">JVT61DRAFT_9141</name>
    <name evidence="2" type="ORF">JVT61DRAFT_9463</name>
</gene>